<proteinExistence type="predicted"/>
<keyword evidence="4 5" id="KW-0472">Membrane</keyword>
<evidence type="ECO:0000256" key="3">
    <source>
        <dbReference type="ARBA" id="ARBA00022989"/>
    </source>
</evidence>
<feature type="transmembrane region" description="Helical" evidence="5">
    <location>
        <begin position="215"/>
        <end position="235"/>
    </location>
</feature>
<dbReference type="GO" id="GO:0015179">
    <property type="term" value="F:L-amino acid transmembrane transporter activity"/>
    <property type="evidence" value="ECO:0007669"/>
    <property type="project" value="TreeGrafter"/>
</dbReference>
<evidence type="ECO:0008006" key="8">
    <source>
        <dbReference type="Google" id="ProtNLM"/>
    </source>
</evidence>
<feature type="transmembrane region" description="Helical" evidence="5">
    <location>
        <begin position="449"/>
        <end position="468"/>
    </location>
</feature>
<dbReference type="AlphaFoldDB" id="A0A6A6GY50"/>
<feature type="transmembrane region" description="Helical" evidence="5">
    <location>
        <begin position="170"/>
        <end position="194"/>
    </location>
</feature>
<protein>
    <recommendedName>
        <fullName evidence="8">Amino acid transporter</fullName>
    </recommendedName>
</protein>
<comment type="subcellular location">
    <subcellularLocation>
        <location evidence="1">Membrane</location>
        <topology evidence="1">Multi-pass membrane protein</topology>
    </subcellularLocation>
</comment>
<feature type="transmembrane region" description="Helical" evidence="5">
    <location>
        <begin position="348"/>
        <end position="369"/>
    </location>
</feature>
<feature type="transmembrane region" description="Helical" evidence="5">
    <location>
        <begin position="247"/>
        <end position="265"/>
    </location>
</feature>
<evidence type="ECO:0000256" key="1">
    <source>
        <dbReference type="ARBA" id="ARBA00004141"/>
    </source>
</evidence>
<dbReference type="InterPro" id="IPR050598">
    <property type="entry name" value="AminoAcid_Transporter"/>
</dbReference>
<dbReference type="Gene3D" id="1.20.1740.10">
    <property type="entry name" value="Amino acid/polyamine transporter I"/>
    <property type="match status" value="1"/>
</dbReference>
<reference evidence="6" key="1">
    <citation type="journal article" date="2020" name="Stud. Mycol.">
        <title>101 Dothideomycetes genomes: a test case for predicting lifestyles and emergence of pathogens.</title>
        <authorList>
            <person name="Haridas S."/>
            <person name="Albert R."/>
            <person name="Binder M."/>
            <person name="Bloem J."/>
            <person name="Labutti K."/>
            <person name="Salamov A."/>
            <person name="Andreopoulos B."/>
            <person name="Baker S."/>
            <person name="Barry K."/>
            <person name="Bills G."/>
            <person name="Bluhm B."/>
            <person name="Cannon C."/>
            <person name="Castanera R."/>
            <person name="Culley D."/>
            <person name="Daum C."/>
            <person name="Ezra D."/>
            <person name="Gonzalez J."/>
            <person name="Henrissat B."/>
            <person name="Kuo A."/>
            <person name="Liang C."/>
            <person name="Lipzen A."/>
            <person name="Lutzoni F."/>
            <person name="Magnuson J."/>
            <person name="Mondo S."/>
            <person name="Nolan M."/>
            <person name="Ohm R."/>
            <person name="Pangilinan J."/>
            <person name="Park H.-J."/>
            <person name="Ramirez L."/>
            <person name="Alfaro M."/>
            <person name="Sun H."/>
            <person name="Tritt A."/>
            <person name="Yoshinaga Y."/>
            <person name="Zwiers L.-H."/>
            <person name="Turgeon B."/>
            <person name="Goodwin S."/>
            <person name="Spatafora J."/>
            <person name="Crous P."/>
            <person name="Grigoriev I."/>
        </authorList>
    </citation>
    <scope>NUCLEOTIDE SEQUENCE</scope>
    <source>
        <strain evidence="6">Tuck. ex Michener</strain>
    </source>
</reference>
<dbReference type="Pfam" id="PF13520">
    <property type="entry name" value="AA_permease_2"/>
    <property type="match status" value="2"/>
</dbReference>
<gene>
    <name evidence="6" type="ORF">EV356DRAFT_579747</name>
</gene>
<evidence type="ECO:0000313" key="6">
    <source>
        <dbReference type="EMBL" id="KAF2230726.1"/>
    </source>
</evidence>
<feature type="transmembrane region" description="Helical" evidence="5">
    <location>
        <begin position="518"/>
        <end position="537"/>
    </location>
</feature>
<dbReference type="PANTHER" id="PTHR11785">
    <property type="entry name" value="AMINO ACID TRANSPORTER"/>
    <property type="match status" value="1"/>
</dbReference>
<feature type="transmembrane region" description="Helical" evidence="5">
    <location>
        <begin position="400"/>
        <end position="421"/>
    </location>
</feature>
<keyword evidence="7" id="KW-1185">Reference proteome</keyword>
<dbReference type="PANTHER" id="PTHR11785:SF382">
    <property type="entry name" value="LOW-AFFINITY METHIONINE PERMEASE"/>
    <property type="match status" value="1"/>
</dbReference>
<feature type="transmembrane region" description="Helical" evidence="5">
    <location>
        <begin position="549"/>
        <end position="570"/>
    </location>
</feature>
<dbReference type="InterPro" id="IPR002293">
    <property type="entry name" value="AA/rel_permease1"/>
</dbReference>
<evidence type="ECO:0000256" key="2">
    <source>
        <dbReference type="ARBA" id="ARBA00022692"/>
    </source>
</evidence>
<dbReference type="GO" id="GO:0016020">
    <property type="term" value="C:membrane"/>
    <property type="evidence" value="ECO:0007669"/>
    <property type="project" value="UniProtKB-SubCell"/>
</dbReference>
<accession>A0A6A6GY50</accession>
<keyword evidence="2 5" id="KW-0812">Transmembrane</keyword>
<name>A0A6A6GY50_VIRVR</name>
<dbReference type="OrthoDB" id="3935004at2759"/>
<feature type="transmembrane region" description="Helical" evidence="5">
    <location>
        <begin position="480"/>
        <end position="497"/>
    </location>
</feature>
<keyword evidence="3 5" id="KW-1133">Transmembrane helix</keyword>
<evidence type="ECO:0000313" key="7">
    <source>
        <dbReference type="Proteomes" id="UP000800092"/>
    </source>
</evidence>
<sequence length="651" mass="72579">MAGAPEFAVQNHCIDGHHRQISFHPPSILLADEDTSIDHQTDRMADSLNTVPTVPDLQASHSSNHDVIALSDLNRRRRLSESDTVVPRRNLKVIDVAALILNKMIGSGIFTTPGAVLIATKSKPVSLVLWVVGGIYSVLCLIIYLEYAIALPFNGGEIIYLDEIYRKPDMLATVLYAGIFIALANTAGNAFAFAKLVLVAAQHVEPSTPVNLEPALVRTLAISIVTAVCFLHYTWSRLGLFFNKAFALYKIILCLVVFGAGVRAWNKAGSGMTGGEDFGRTYSGGTDGLAALVTIFYAYEGWENATYVSPLYVISFAEQLTFMEQVAGEIHALRVSPGRSTSSSTLRWGAMLAVVVVTLLYFLVAFGYYTACSYTDITNADNDLGMAIYLAHQIWGSTHGLSVAFALSAVGNLIAVIYTFSKVKQAIAVQRILPFWSFLEKDSENPRGALVLHWLVTTIFILACPTSADGYNFVIGINEYARIIITLFIAAGFLVLHTRMDKDWKPQSWLLRRVWLRFVFVVLFLGLNMLVVVYGPMQRLDNGEFSIDRMWWPCIFFIILAGSFLYWMLLTVPQWRKGKSGQVVGESLGFEVTVYRDTDSRDSWPTHMWGPMTQARLDGTGRRIEYKLSGNLARVAERLTKVRRYFEEYIW</sequence>
<feature type="transmembrane region" description="Helical" evidence="5">
    <location>
        <begin position="127"/>
        <end position="150"/>
    </location>
</feature>
<dbReference type="Proteomes" id="UP000800092">
    <property type="component" value="Unassembled WGS sequence"/>
</dbReference>
<dbReference type="EMBL" id="ML991836">
    <property type="protein sequence ID" value="KAF2230726.1"/>
    <property type="molecule type" value="Genomic_DNA"/>
</dbReference>
<evidence type="ECO:0000256" key="5">
    <source>
        <dbReference type="SAM" id="Phobius"/>
    </source>
</evidence>
<evidence type="ECO:0000256" key="4">
    <source>
        <dbReference type="ARBA" id="ARBA00023136"/>
    </source>
</evidence>
<organism evidence="6 7">
    <name type="scientific">Viridothelium virens</name>
    <name type="common">Speckled blister lichen</name>
    <name type="synonym">Trypethelium virens</name>
    <dbReference type="NCBI Taxonomy" id="1048519"/>
    <lineage>
        <taxon>Eukaryota</taxon>
        <taxon>Fungi</taxon>
        <taxon>Dikarya</taxon>
        <taxon>Ascomycota</taxon>
        <taxon>Pezizomycotina</taxon>
        <taxon>Dothideomycetes</taxon>
        <taxon>Dothideomycetes incertae sedis</taxon>
        <taxon>Trypetheliales</taxon>
        <taxon>Trypetheliaceae</taxon>
        <taxon>Viridothelium</taxon>
    </lineage>
</organism>